<evidence type="ECO:0000259" key="2">
    <source>
        <dbReference type="PROSITE" id="PS50995"/>
    </source>
</evidence>
<dbReference type="InterPro" id="IPR036390">
    <property type="entry name" value="WH_DNA-bd_sf"/>
</dbReference>
<dbReference type="RefSeq" id="WP_345506955.1">
    <property type="nucleotide sequence ID" value="NZ_BAABIW010000011.1"/>
</dbReference>
<dbReference type="SUPFAM" id="SSF46785">
    <property type="entry name" value="Winged helix' DNA-binding domain"/>
    <property type="match status" value="1"/>
</dbReference>
<name>A0ABP9J8L7_9MICO</name>
<dbReference type="PROSITE" id="PS50995">
    <property type="entry name" value="HTH_MARR_2"/>
    <property type="match status" value="1"/>
</dbReference>
<feature type="compositionally biased region" description="Basic and acidic residues" evidence="1">
    <location>
        <begin position="7"/>
        <end position="25"/>
    </location>
</feature>
<proteinExistence type="predicted"/>
<dbReference type="InterPro" id="IPR036388">
    <property type="entry name" value="WH-like_DNA-bd_sf"/>
</dbReference>
<dbReference type="PANTHER" id="PTHR33164">
    <property type="entry name" value="TRANSCRIPTIONAL REGULATOR, MARR FAMILY"/>
    <property type="match status" value="1"/>
</dbReference>
<protein>
    <submittedName>
        <fullName evidence="3">MarR family winged helix-turn-helix transcriptional regulator</fullName>
    </submittedName>
</protein>
<keyword evidence="4" id="KW-1185">Reference proteome</keyword>
<evidence type="ECO:0000313" key="3">
    <source>
        <dbReference type="EMBL" id="GAA5024253.1"/>
    </source>
</evidence>
<sequence>MPQSSTPEERVEKRDGERDDEPRWLDAEERETWMALANLVIRLPAALDAQLQGDAGMSHFDYQVMAGLSEAPERTLRMSVLAAFAVGSLSRLSQVVSKLERRGWVTRSPDPADGRYTLATLTDEGWATVVAAAPGHVETVRRLVLDPLTSAQVRQLATIGHRIGDAIDPGDGCGRRRGAGR</sequence>
<feature type="region of interest" description="Disordered" evidence="1">
    <location>
        <begin position="1"/>
        <end position="25"/>
    </location>
</feature>
<dbReference type="Proteomes" id="UP001500427">
    <property type="component" value="Unassembled WGS sequence"/>
</dbReference>
<dbReference type="InterPro" id="IPR000835">
    <property type="entry name" value="HTH_MarR-typ"/>
</dbReference>
<accession>A0ABP9J8L7</accession>
<organism evidence="3 4">
    <name type="scientific">Terrabacter aeriphilus</name>
    <dbReference type="NCBI Taxonomy" id="515662"/>
    <lineage>
        <taxon>Bacteria</taxon>
        <taxon>Bacillati</taxon>
        <taxon>Actinomycetota</taxon>
        <taxon>Actinomycetes</taxon>
        <taxon>Micrococcales</taxon>
        <taxon>Intrasporangiaceae</taxon>
        <taxon>Terrabacter</taxon>
    </lineage>
</organism>
<dbReference type="PANTHER" id="PTHR33164:SF99">
    <property type="entry name" value="MARR FAMILY REGULATORY PROTEIN"/>
    <property type="match status" value="1"/>
</dbReference>
<dbReference type="InterPro" id="IPR039422">
    <property type="entry name" value="MarR/SlyA-like"/>
</dbReference>
<evidence type="ECO:0000256" key="1">
    <source>
        <dbReference type="SAM" id="MobiDB-lite"/>
    </source>
</evidence>
<dbReference type="SMART" id="SM00347">
    <property type="entry name" value="HTH_MARR"/>
    <property type="match status" value="1"/>
</dbReference>
<evidence type="ECO:0000313" key="4">
    <source>
        <dbReference type="Proteomes" id="UP001500427"/>
    </source>
</evidence>
<dbReference type="Pfam" id="PF12802">
    <property type="entry name" value="MarR_2"/>
    <property type="match status" value="1"/>
</dbReference>
<dbReference type="Gene3D" id="1.10.10.10">
    <property type="entry name" value="Winged helix-like DNA-binding domain superfamily/Winged helix DNA-binding domain"/>
    <property type="match status" value="1"/>
</dbReference>
<feature type="domain" description="HTH marR-type" evidence="2">
    <location>
        <begin position="29"/>
        <end position="165"/>
    </location>
</feature>
<comment type="caution">
    <text evidence="3">The sequence shown here is derived from an EMBL/GenBank/DDBJ whole genome shotgun (WGS) entry which is preliminary data.</text>
</comment>
<reference evidence="4" key="1">
    <citation type="journal article" date="2019" name="Int. J. Syst. Evol. Microbiol.">
        <title>The Global Catalogue of Microorganisms (GCM) 10K type strain sequencing project: providing services to taxonomists for standard genome sequencing and annotation.</title>
        <authorList>
            <consortium name="The Broad Institute Genomics Platform"/>
            <consortium name="The Broad Institute Genome Sequencing Center for Infectious Disease"/>
            <person name="Wu L."/>
            <person name="Ma J."/>
        </authorList>
    </citation>
    <scope>NUCLEOTIDE SEQUENCE [LARGE SCALE GENOMIC DNA]</scope>
    <source>
        <strain evidence="4">JCM 17687</strain>
    </source>
</reference>
<gene>
    <name evidence="3" type="ORF">GCM10023258_16160</name>
</gene>
<dbReference type="EMBL" id="BAABIW010000011">
    <property type="protein sequence ID" value="GAA5024253.1"/>
    <property type="molecule type" value="Genomic_DNA"/>
</dbReference>